<sequence>MAVVRLHHNPETQTVTLSDENNPAVALEIDAAQLEQVLHGLGEMRSRLEPRVEPEWQPGRPVQAITNPRFSAELPKDRDFTVLHLRDPRFGWLHYAVPFPECGRLAEFLARAVKRNAPPQTPQH</sequence>
<accession>A0A2V3U7D5</accession>
<comment type="caution">
    <text evidence="1">The sequence shown here is derived from an EMBL/GenBank/DDBJ whole genome shotgun (WGS) entry which is preliminary data.</text>
</comment>
<protein>
    <submittedName>
        <fullName evidence="1">Uncharacterized protein</fullName>
    </submittedName>
</protein>
<evidence type="ECO:0000313" key="2">
    <source>
        <dbReference type="Proteomes" id="UP000248021"/>
    </source>
</evidence>
<dbReference type="AlphaFoldDB" id="A0A2V3U7D5"/>
<dbReference type="OrthoDB" id="8390236at2"/>
<gene>
    <name evidence="1" type="ORF">C7450_106185</name>
</gene>
<reference evidence="1 2" key="1">
    <citation type="submission" date="2018-05" db="EMBL/GenBank/DDBJ databases">
        <title>Genomic Encyclopedia of Type Strains, Phase IV (KMG-IV): sequencing the most valuable type-strain genomes for metagenomic binning, comparative biology and taxonomic classification.</title>
        <authorList>
            <person name="Goeker M."/>
        </authorList>
    </citation>
    <scope>NUCLEOTIDE SEQUENCE [LARGE SCALE GENOMIC DNA]</scope>
    <source>
        <strain evidence="1 2">DSM 6462</strain>
    </source>
</reference>
<proteinExistence type="predicted"/>
<evidence type="ECO:0000313" key="1">
    <source>
        <dbReference type="EMBL" id="PXW58012.1"/>
    </source>
</evidence>
<dbReference type="RefSeq" id="WP_110375328.1">
    <property type="nucleotide sequence ID" value="NZ_CAKNFM010000006.1"/>
</dbReference>
<organism evidence="1 2">
    <name type="scientific">Chelatococcus asaccharovorans</name>
    <dbReference type="NCBI Taxonomy" id="28210"/>
    <lineage>
        <taxon>Bacteria</taxon>
        <taxon>Pseudomonadati</taxon>
        <taxon>Pseudomonadota</taxon>
        <taxon>Alphaproteobacteria</taxon>
        <taxon>Hyphomicrobiales</taxon>
        <taxon>Chelatococcaceae</taxon>
        <taxon>Chelatococcus</taxon>
    </lineage>
</organism>
<name>A0A2V3U7D5_9HYPH</name>
<dbReference type="EMBL" id="QJJK01000006">
    <property type="protein sequence ID" value="PXW58012.1"/>
    <property type="molecule type" value="Genomic_DNA"/>
</dbReference>
<keyword evidence="2" id="KW-1185">Reference proteome</keyword>
<dbReference type="Proteomes" id="UP000248021">
    <property type="component" value="Unassembled WGS sequence"/>
</dbReference>